<name>O06921_MALRU</name>
<reference evidence="1" key="1">
    <citation type="journal article" date="1997" name="Eur. J. Biochem.">
        <title>Sequence of a gene cluster from Malonomonas rubra encoding components of the malonate decarboxylase Na+ pump and evidence for their function.</title>
        <authorList>
            <person name="Berg M."/>
            <person name="Hilbi H."/>
            <person name="Dimroth P."/>
        </authorList>
    </citation>
    <scope>NUCLEOTIDE SEQUENCE</scope>
</reference>
<gene>
    <name evidence="1" type="primary">madZ</name>
</gene>
<proteinExistence type="predicted"/>
<accession>O06921</accession>
<evidence type="ECO:0000313" key="1">
    <source>
        <dbReference type="EMBL" id="AAC45397.1"/>
    </source>
</evidence>
<dbReference type="AlphaFoldDB" id="O06921"/>
<protein>
    <submittedName>
        <fullName evidence="1">MadZ</fullName>
    </submittedName>
</protein>
<sequence>MFSFFSKLLLFSDLNQLWASSFFQPSINAEHSQSSLLNLQKPSMCSVRSGSSYMRLSCQENQFNFRAFCVSAFAGEGTYGC</sequence>
<organism evidence="1">
    <name type="scientific">Malonomonas rubra</name>
    <dbReference type="NCBI Taxonomy" id="57040"/>
    <lineage>
        <taxon>Bacteria</taxon>
        <taxon>Pseudomonadati</taxon>
        <taxon>Thermodesulfobacteriota</taxon>
        <taxon>Desulfuromonadia</taxon>
        <taxon>Desulfuromonadales</taxon>
        <taxon>Geopsychrobacteraceae</taxon>
        <taxon>Malonomonas</taxon>
    </lineage>
</organism>
<dbReference type="EMBL" id="U87980">
    <property type="protein sequence ID" value="AAC45397.1"/>
    <property type="molecule type" value="Genomic_DNA"/>
</dbReference>